<dbReference type="InterPro" id="IPR016090">
    <property type="entry name" value="PLA2-like_dom"/>
</dbReference>
<feature type="signal peptide" evidence="1">
    <location>
        <begin position="1"/>
        <end position="22"/>
    </location>
</feature>
<organism evidence="3">
    <name type="scientific">Ampulex compressa</name>
    <name type="common">Emerald cockroach wasp</name>
    <dbReference type="NCBI Taxonomy" id="860918"/>
    <lineage>
        <taxon>Eukaryota</taxon>
        <taxon>Metazoa</taxon>
        <taxon>Ecdysozoa</taxon>
        <taxon>Arthropoda</taxon>
        <taxon>Hexapoda</taxon>
        <taxon>Insecta</taxon>
        <taxon>Pterygota</taxon>
        <taxon>Neoptera</taxon>
        <taxon>Endopterygota</taxon>
        <taxon>Hymenoptera</taxon>
        <taxon>Apocrita</taxon>
        <taxon>Aculeata</taxon>
        <taxon>Apoidea</taxon>
        <taxon>Ampulicidae</taxon>
        <taxon>Ampulicini</taxon>
        <taxon>Ampulex</taxon>
    </lineage>
</organism>
<dbReference type="GO" id="GO:0004623">
    <property type="term" value="F:phospholipase A2 activity"/>
    <property type="evidence" value="ECO:0007669"/>
    <property type="project" value="InterPro"/>
</dbReference>
<reference evidence="3" key="1">
    <citation type="submission" date="2017-02" db="EMBL/GenBank/DDBJ databases">
        <title>Parasitoid Jewel Wasp Mounts Multi-Pronged Neurochemical Attack to Hijack a Host Brain.</title>
        <authorList>
            <person name="Arvidson R.S."/>
            <person name="Kaiser M."/>
            <person name="Libersat F."/>
            <person name="Adams M.E."/>
        </authorList>
    </citation>
    <scope>NUCLEOTIDE SEQUENCE</scope>
    <source>
        <strain evidence="3">12</strain>
    </source>
</reference>
<dbReference type="GO" id="GO:0050482">
    <property type="term" value="P:arachidonate secretion"/>
    <property type="evidence" value="ECO:0007669"/>
    <property type="project" value="InterPro"/>
</dbReference>
<dbReference type="Pfam" id="PF05826">
    <property type="entry name" value="Phospholip_A2_2"/>
    <property type="match status" value="1"/>
</dbReference>
<protein>
    <submittedName>
        <fullName evidence="3">Venom protein</fullName>
    </submittedName>
</protein>
<dbReference type="Gene3D" id="1.20.90.10">
    <property type="entry name" value="Phospholipase A2 domain"/>
    <property type="match status" value="1"/>
</dbReference>
<evidence type="ECO:0000256" key="1">
    <source>
        <dbReference type="SAM" id="SignalP"/>
    </source>
</evidence>
<dbReference type="AlphaFoldDB" id="A0A1W6EVP0"/>
<dbReference type="SUPFAM" id="SSF48619">
    <property type="entry name" value="Phospholipase A2, PLA2"/>
    <property type="match status" value="1"/>
</dbReference>
<feature type="chain" id="PRO_5012732468" evidence="1">
    <location>
        <begin position="23"/>
        <end position="193"/>
    </location>
</feature>
<evidence type="ECO:0000313" key="3">
    <source>
        <dbReference type="EMBL" id="ARK19794.1"/>
    </source>
</evidence>
<dbReference type="InterPro" id="IPR036444">
    <property type="entry name" value="PLipase_A2_dom_sf"/>
</dbReference>
<dbReference type="GO" id="GO:0006644">
    <property type="term" value="P:phospholipid metabolic process"/>
    <property type="evidence" value="ECO:0007669"/>
    <property type="project" value="InterPro"/>
</dbReference>
<feature type="domain" description="Phospholipase A2-like central" evidence="2">
    <location>
        <begin position="83"/>
        <end position="155"/>
    </location>
</feature>
<dbReference type="EMBL" id="KY563385">
    <property type="protein sequence ID" value="ARK19794.1"/>
    <property type="molecule type" value="mRNA"/>
</dbReference>
<keyword evidence="1" id="KW-0732">Signal</keyword>
<proteinExistence type="evidence at transcript level"/>
<evidence type="ECO:0000259" key="2">
    <source>
        <dbReference type="Pfam" id="PF05826"/>
    </source>
</evidence>
<dbReference type="OrthoDB" id="10059604at2759"/>
<accession>A0A1W6EVP0</accession>
<sequence>MGLFSYCATLVTLLNLFYCSNASPVASQMFIAEFRNTPKKRDIFYNNEDGTQPAAVYRYNGLYRNCTDDFQNSYFSPFLIFHLQKCCNHILNCPTKIATNKTLYGLRNTGTDPILYCECDSAFRDCLLDFPPEVFNIAVEIGKTRYNLRKQKCYMKIYRLSCSSKFFDEKGRSYDHNEDESYFCPALYTLRPF</sequence>
<name>A0A1W6EVP0_AMPCP</name>